<feature type="compositionally biased region" description="Polar residues" evidence="1">
    <location>
        <begin position="68"/>
        <end position="92"/>
    </location>
</feature>
<evidence type="ECO:0000313" key="2">
    <source>
        <dbReference type="EMBL" id="KAL2743309.1"/>
    </source>
</evidence>
<evidence type="ECO:0000313" key="3">
    <source>
        <dbReference type="Proteomes" id="UP001607303"/>
    </source>
</evidence>
<dbReference type="Proteomes" id="UP001607303">
    <property type="component" value="Unassembled WGS sequence"/>
</dbReference>
<accession>A0ABD2CF08</accession>
<dbReference type="AlphaFoldDB" id="A0ABD2CF08"/>
<reference evidence="2 3" key="1">
    <citation type="journal article" date="2024" name="Ann. Entomol. Soc. Am.">
        <title>Genomic analyses of the southern and eastern yellowjacket wasps (Hymenoptera: Vespidae) reveal evolutionary signatures of social life.</title>
        <authorList>
            <person name="Catto M.A."/>
            <person name="Caine P.B."/>
            <person name="Orr S.E."/>
            <person name="Hunt B.G."/>
            <person name="Goodisman M.A.D."/>
        </authorList>
    </citation>
    <scope>NUCLEOTIDE SEQUENCE [LARGE SCALE GENOMIC DNA]</scope>
    <source>
        <strain evidence="2">232</strain>
        <tissue evidence="2">Head and thorax</tissue>
    </source>
</reference>
<name>A0ABD2CF08_VESMC</name>
<organism evidence="2 3">
    <name type="scientific">Vespula maculifrons</name>
    <name type="common">Eastern yellow jacket</name>
    <name type="synonym">Wasp</name>
    <dbReference type="NCBI Taxonomy" id="7453"/>
    <lineage>
        <taxon>Eukaryota</taxon>
        <taxon>Metazoa</taxon>
        <taxon>Ecdysozoa</taxon>
        <taxon>Arthropoda</taxon>
        <taxon>Hexapoda</taxon>
        <taxon>Insecta</taxon>
        <taxon>Pterygota</taxon>
        <taxon>Neoptera</taxon>
        <taxon>Endopterygota</taxon>
        <taxon>Hymenoptera</taxon>
        <taxon>Apocrita</taxon>
        <taxon>Aculeata</taxon>
        <taxon>Vespoidea</taxon>
        <taxon>Vespidae</taxon>
        <taxon>Vespinae</taxon>
        <taxon>Vespula</taxon>
    </lineage>
</organism>
<comment type="caution">
    <text evidence="2">The sequence shown here is derived from an EMBL/GenBank/DDBJ whole genome shotgun (WGS) entry which is preliminary data.</text>
</comment>
<evidence type="ECO:0000256" key="1">
    <source>
        <dbReference type="SAM" id="MobiDB-lite"/>
    </source>
</evidence>
<keyword evidence="3" id="KW-1185">Reference proteome</keyword>
<sequence length="165" mass="18320">MLPLLLSKQRRSFLLEVDSSEEATIGKICSELSWRLSYQRCSSVTLRLINQNLRRIIHTMKRIIIDSNESVTRSKTPSYSTAPSELTPLYTTASQLPPPQPASLAPHFRSFDTAPSISPSVGAPSVRKSASPNAPTCTIPPRIATYSSRSSCEQEAMRDKGRKRE</sequence>
<feature type="region of interest" description="Disordered" evidence="1">
    <location>
        <begin position="68"/>
        <end position="165"/>
    </location>
</feature>
<protein>
    <submittedName>
        <fullName evidence="2">Uncharacterized protein</fullName>
    </submittedName>
</protein>
<proteinExistence type="predicted"/>
<dbReference type="EMBL" id="JAYRBN010000056">
    <property type="protein sequence ID" value="KAL2743309.1"/>
    <property type="molecule type" value="Genomic_DNA"/>
</dbReference>
<feature type="non-terminal residue" evidence="2">
    <location>
        <position position="165"/>
    </location>
</feature>
<gene>
    <name evidence="2" type="ORF">V1477_008798</name>
</gene>